<feature type="repeat" description="PPR" evidence="3">
    <location>
        <begin position="778"/>
        <end position="812"/>
    </location>
</feature>
<feature type="repeat" description="PPR" evidence="3">
    <location>
        <begin position="708"/>
        <end position="742"/>
    </location>
</feature>
<organism evidence="5 6">
    <name type="scientific">Thlaspi arvense</name>
    <name type="common">Field penny-cress</name>
    <dbReference type="NCBI Taxonomy" id="13288"/>
    <lineage>
        <taxon>Eukaryota</taxon>
        <taxon>Viridiplantae</taxon>
        <taxon>Streptophyta</taxon>
        <taxon>Embryophyta</taxon>
        <taxon>Tracheophyta</taxon>
        <taxon>Spermatophyta</taxon>
        <taxon>Magnoliopsida</taxon>
        <taxon>eudicotyledons</taxon>
        <taxon>Gunneridae</taxon>
        <taxon>Pentapetalae</taxon>
        <taxon>rosids</taxon>
        <taxon>malvids</taxon>
        <taxon>Brassicales</taxon>
        <taxon>Brassicaceae</taxon>
        <taxon>Thlaspideae</taxon>
        <taxon>Thlaspi</taxon>
    </lineage>
</organism>
<name>A0AAU9SGE7_THLAR</name>
<feature type="transmembrane region" description="Helical" evidence="4">
    <location>
        <begin position="97"/>
        <end position="123"/>
    </location>
</feature>
<dbReference type="InterPro" id="IPR036259">
    <property type="entry name" value="MFS_trans_sf"/>
</dbReference>
<feature type="transmembrane region" description="Helical" evidence="4">
    <location>
        <begin position="295"/>
        <end position="312"/>
    </location>
</feature>
<feature type="transmembrane region" description="Helical" evidence="4">
    <location>
        <begin position="257"/>
        <end position="283"/>
    </location>
</feature>
<dbReference type="GO" id="GO:0008643">
    <property type="term" value="P:carbohydrate transport"/>
    <property type="evidence" value="ECO:0007669"/>
    <property type="project" value="InterPro"/>
</dbReference>
<dbReference type="FunFam" id="1.20.1250.20:FF:000267">
    <property type="entry name" value="AT3g60070/T2O9_50"/>
    <property type="match status" value="1"/>
</dbReference>
<evidence type="ECO:0000313" key="5">
    <source>
        <dbReference type="EMBL" id="CAH2063449.1"/>
    </source>
</evidence>
<dbReference type="InterPro" id="IPR002885">
    <property type="entry name" value="PPR_rpt"/>
</dbReference>
<feature type="transmembrane region" description="Helical" evidence="4">
    <location>
        <begin position="324"/>
        <end position="343"/>
    </location>
</feature>
<dbReference type="PANTHER" id="PTHR11328:SF45">
    <property type="entry name" value="MAJOR FACILITATOR SUPERFAMILY (MFS) PROFILE DOMAIN-CONTAINING PROTEIN"/>
    <property type="match status" value="1"/>
</dbReference>
<feature type="repeat" description="PPR" evidence="3">
    <location>
        <begin position="813"/>
        <end position="847"/>
    </location>
</feature>
<dbReference type="PROSITE" id="PS51375">
    <property type="entry name" value="PPR"/>
    <property type="match status" value="8"/>
</dbReference>
<dbReference type="AlphaFoldDB" id="A0AAU9SGE7"/>
<keyword evidence="6" id="KW-1185">Reference proteome</keyword>
<gene>
    <name evidence="5" type="ORF">TAV2_LOCUS16790</name>
</gene>
<evidence type="ECO:0000313" key="6">
    <source>
        <dbReference type="Proteomes" id="UP000836841"/>
    </source>
</evidence>
<evidence type="ECO:0000256" key="1">
    <source>
        <dbReference type="ARBA" id="ARBA00008335"/>
    </source>
</evidence>
<comment type="similarity">
    <text evidence="1">Belongs to the major facilitator superfamily.</text>
</comment>
<dbReference type="EMBL" id="OU466861">
    <property type="protein sequence ID" value="CAH2063449.1"/>
    <property type="molecule type" value="Genomic_DNA"/>
</dbReference>
<dbReference type="GO" id="GO:0005886">
    <property type="term" value="C:plasma membrane"/>
    <property type="evidence" value="ECO:0007669"/>
    <property type="project" value="TreeGrafter"/>
</dbReference>
<dbReference type="Pfam" id="PF01535">
    <property type="entry name" value="PPR"/>
    <property type="match status" value="1"/>
</dbReference>
<dbReference type="InterPro" id="IPR039672">
    <property type="entry name" value="MFS_2"/>
</dbReference>
<feature type="repeat" description="PPR" evidence="3">
    <location>
        <begin position="603"/>
        <end position="637"/>
    </location>
</feature>
<dbReference type="InterPro" id="IPR011990">
    <property type="entry name" value="TPR-like_helical_dom_sf"/>
</dbReference>
<dbReference type="Pfam" id="PF13347">
    <property type="entry name" value="MFS_2"/>
    <property type="match status" value="1"/>
</dbReference>
<feature type="repeat" description="PPR" evidence="3">
    <location>
        <begin position="883"/>
        <end position="917"/>
    </location>
</feature>
<dbReference type="PANTHER" id="PTHR11328">
    <property type="entry name" value="MAJOR FACILITATOR SUPERFAMILY DOMAIN-CONTAINING PROTEIN"/>
    <property type="match status" value="1"/>
</dbReference>
<accession>A0AAU9SGE7</accession>
<feature type="transmembrane region" description="Helical" evidence="4">
    <location>
        <begin position="176"/>
        <end position="198"/>
    </location>
</feature>
<feature type="transmembrane region" description="Helical" evidence="4">
    <location>
        <begin position="32"/>
        <end position="55"/>
    </location>
</feature>
<feature type="repeat" description="PPR" evidence="3">
    <location>
        <begin position="743"/>
        <end position="777"/>
    </location>
</feature>
<dbReference type="NCBIfam" id="TIGR00756">
    <property type="entry name" value="PPR"/>
    <property type="match status" value="5"/>
</dbReference>
<dbReference type="Pfam" id="PF12854">
    <property type="entry name" value="PPR_1"/>
    <property type="match status" value="1"/>
</dbReference>
<feature type="repeat" description="PPR" evidence="3">
    <location>
        <begin position="848"/>
        <end position="882"/>
    </location>
</feature>
<dbReference type="Gene3D" id="1.20.1250.20">
    <property type="entry name" value="MFS general substrate transporter like domains"/>
    <property type="match status" value="1"/>
</dbReference>
<dbReference type="GO" id="GO:0015293">
    <property type="term" value="F:symporter activity"/>
    <property type="evidence" value="ECO:0007669"/>
    <property type="project" value="InterPro"/>
</dbReference>
<dbReference type="Gene3D" id="1.25.40.10">
    <property type="entry name" value="Tetratricopeptide repeat domain"/>
    <property type="match status" value="3"/>
</dbReference>
<keyword evidence="4" id="KW-0472">Membrane</keyword>
<feature type="transmembrane region" description="Helical" evidence="4">
    <location>
        <begin position="67"/>
        <end position="85"/>
    </location>
</feature>
<evidence type="ECO:0000256" key="2">
    <source>
        <dbReference type="ARBA" id="ARBA00022737"/>
    </source>
</evidence>
<keyword evidence="4" id="KW-0812">Transmembrane</keyword>
<evidence type="ECO:0000256" key="4">
    <source>
        <dbReference type="SAM" id="Phobius"/>
    </source>
</evidence>
<feature type="repeat" description="PPR" evidence="3">
    <location>
        <begin position="673"/>
        <end position="707"/>
    </location>
</feature>
<dbReference type="Pfam" id="PF13812">
    <property type="entry name" value="PPR_3"/>
    <property type="match status" value="2"/>
</dbReference>
<reference evidence="5 6" key="1">
    <citation type="submission" date="2022-03" db="EMBL/GenBank/DDBJ databases">
        <authorList>
            <person name="Nunn A."/>
            <person name="Chopra R."/>
            <person name="Nunn A."/>
            <person name="Contreras Garrido A."/>
        </authorList>
    </citation>
    <scope>NUCLEOTIDE SEQUENCE [LARGE SCALE GENOMIC DNA]</scope>
</reference>
<dbReference type="Proteomes" id="UP000836841">
    <property type="component" value="Chromosome 5"/>
</dbReference>
<sequence length="928" mass="104168">MKLLLANFEAVEKMAGGSEEDPFTKPIGRLSVFFYGVGHMLNDITASCWFTYLLLFLTQIGLSPRDAAIVMLSGQVADGFATIFTGELIDRFGHFKIWHAAGSILVAVSFSSVFGGCLPCSILHNDSLTLETFSYSMFAAIFNIGWAATQVSHMAMVNCISLNSTSRVALTSCRNAFTMVANLGLYAIALVVFGVIKAGSKENTETQYRWIAYSSITIGCCFVIIFLMGTKEPRMRIDLRETSRARTPWAYWFRKLLYYQVAMVYLLTRLVLNVSQAYLAFFVIDDLQMDQSAKALVPAIIYICSFVVSVLLQEIPWNGNRLKAYYSAGGIIWMFCGAAILLLPRDISSFMYAISVFIGIANALMMVTAISMQSVLVGAEVGGCAFVCGSLSFLDKMSCGLALYVLQSHQSTSPRIQLNNNQQSVYLSVTRYGLGLVPALCSFVGVAVTFFMELEAPGSLLKPLLRKAYRFLFSSRRFCNGNFGGDETDVGFPDIDLDCGFDEETSISEHESIDREETSVRSKFLESAKLGASRVLETLQQDDSGFNTKSALDELNVRVSGLLVREVLVGILRNLGCDNNTRCAKVAYRFFVWSKEQECFRHTVNSYHLLMKIFAECGEYKAMWRLVDEMVQDGYPTTARTFNLLICSCGEAGLAKQAVVQFMKSKAFNYRPFKHSYNAILNSLLGVKQYTLIEWVYEQMLEDGFSPDVLTYNVLMWTNYRLGKMDRFDRLFDEMARDGVSPDLYTYNILLHILGKGNKPLAALTTLNHMKEVGIDPSVIHFTSLIDGLSRAGNLEACKYFLDEMVRVGCRPDVVCYTVMITGYVVSGELEKAKEMFREMTIQGQLPNVFTYNSMIRGLCMAGEFREACWLLKEMESRGCNPNFVVYSTLVSYLRKAGKLSEARKVIRDMVKKGHYVHLVPKMMKYRR</sequence>
<protein>
    <submittedName>
        <fullName evidence="5">Uncharacterized protein</fullName>
    </submittedName>
</protein>
<dbReference type="SUPFAM" id="SSF103473">
    <property type="entry name" value="MFS general substrate transporter"/>
    <property type="match status" value="1"/>
</dbReference>
<feature type="transmembrane region" description="Helical" evidence="4">
    <location>
        <begin position="135"/>
        <end position="156"/>
    </location>
</feature>
<feature type="transmembrane region" description="Helical" evidence="4">
    <location>
        <begin position="350"/>
        <end position="370"/>
    </location>
</feature>
<keyword evidence="2" id="KW-0677">Repeat</keyword>
<proteinExistence type="inferred from homology"/>
<feature type="transmembrane region" description="Helical" evidence="4">
    <location>
        <begin position="432"/>
        <end position="452"/>
    </location>
</feature>
<dbReference type="Pfam" id="PF13041">
    <property type="entry name" value="PPR_2"/>
    <property type="match status" value="1"/>
</dbReference>
<evidence type="ECO:0000256" key="3">
    <source>
        <dbReference type="PROSITE-ProRule" id="PRU00708"/>
    </source>
</evidence>
<keyword evidence="4" id="KW-1133">Transmembrane helix</keyword>
<feature type="transmembrane region" description="Helical" evidence="4">
    <location>
        <begin position="210"/>
        <end position="229"/>
    </location>
</feature>